<gene>
    <name evidence="1" type="ORF">CGI_10021571</name>
</gene>
<sequence length="181" mass="19884">MVGSLVSGRSNLTEHSRPFEVESQNQTETGKTPDKVQCFEENACFDEVTVAHDVPVDFKSNSTCNSVTDESECSNTELQAETVSNLNDNVVLSTLNPEANVFIPNSQTCSDLPEKKENEHMANSILEWKLDGRTVPPGKVNSCMSGEIPLQLSFVGTTSMYKPVDPVLYPYCRPEHPKGIG</sequence>
<accession>K1REA6</accession>
<organism evidence="1">
    <name type="scientific">Magallana gigas</name>
    <name type="common">Pacific oyster</name>
    <name type="synonym">Crassostrea gigas</name>
    <dbReference type="NCBI Taxonomy" id="29159"/>
    <lineage>
        <taxon>Eukaryota</taxon>
        <taxon>Metazoa</taxon>
        <taxon>Spiralia</taxon>
        <taxon>Lophotrochozoa</taxon>
        <taxon>Mollusca</taxon>
        <taxon>Bivalvia</taxon>
        <taxon>Autobranchia</taxon>
        <taxon>Pteriomorphia</taxon>
        <taxon>Ostreida</taxon>
        <taxon>Ostreoidea</taxon>
        <taxon>Ostreidae</taxon>
        <taxon>Magallana</taxon>
    </lineage>
</organism>
<proteinExistence type="predicted"/>
<dbReference type="InParanoid" id="K1REA6"/>
<reference evidence="1" key="1">
    <citation type="journal article" date="2012" name="Nature">
        <title>The oyster genome reveals stress adaptation and complexity of shell formation.</title>
        <authorList>
            <person name="Zhang G."/>
            <person name="Fang X."/>
            <person name="Guo X."/>
            <person name="Li L."/>
            <person name="Luo R."/>
            <person name="Xu F."/>
            <person name="Yang P."/>
            <person name="Zhang L."/>
            <person name="Wang X."/>
            <person name="Qi H."/>
            <person name="Xiong Z."/>
            <person name="Que H."/>
            <person name="Xie Y."/>
            <person name="Holland P.W."/>
            <person name="Paps J."/>
            <person name="Zhu Y."/>
            <person name="Wu F."/>
            <person name="Chen Y."/>
            <person name="Wang J."/>
            <person name="Peng C."/>
            <person name="Meng J."/>
            <person name="Yang L."/>
            <person name="Liu J."/>
            <person name="Wen B."/>
            <person name="Zhang N."/>
            <person name="Huang Z."/>
            <person name="Zhu Q."/>
            <person name="Feng Y."/>
            <person name="Mount A."/>
            <person name="Hedgecock D."/>
            <person name="Xu Z."/>
            <person name="Liu Y."/>
            <person name="Domazet-Loso T."/>
            <person name="Du Y."/>
            <person name="Sun X."/>
            <person name="Zhang S."/>
            <person name="Liu B."/>
            <person name="Cheng P."/>
            <person name="Jiang X."/>
            <person name="Li J."/>
            <person name="Fan D."/>
            <person name="Wang W."/>
            <person name="Fu W."/>
            <person name="Wang T."/>
            <person name="Wang B."/>
            <person name="Zhang J."/>
            <person name="Peng Z."/>
            <person name="Li Y."/>
            <person name="Li N."/>
            <person name="Wang J."/>
            <person name="Chen M."/>
            <person name="He Y."/>
            <person name="Tan F."/>
            <person name="Song X."/>
            <person name="Zheng Q."/>
            <person name="Huang R."/>
            <person name="Yang H."/>
            <person name="Du X."/>
            <person name="Chen L."/>
            <person name="Yang M."/>
            <person name="Gaffney P.M."/>
            <person name="Wang S."/>
            <person name="Luo L."/>
            <person name="She Z."/>
            <person name="Ming Y."/>
            <person name="Huang W."/>
            <person name="Zhang S."/>
            <person name="Huang B."/>
            <person name="Zhang Y."/>
            <person name="Qu T."/>
            <person name="Ni P."/>
            <person name="Miao G."/>
            <person name="Wang J."/>
            <person name="Wang Q."/>
            <person name="Steinberg C.E."/>
            <person name="Wang H."/>
            <person name="Li N."/>
            <person name="Qian L."/>
            <person name="Zhang G."/>
            <person name="Li Y."/>
            <person name="Yang H."/>
            <person name="Liu X."/>
            <person name="Wang J."/>
            <person name="Yin Y."/>
            <person name="Wang J."/>
        </authorList>
    </citation>
    <scope>NUCLEOTIDE SEQUENCE [LARGE SCALE GENOMIC DNA]</scope>
    <source>
        <strain evidence="1">05x7-T-G4-1.051#20</strain>
    </source>
</reference>
<evidence type="ECO:0000313" key="1">
    <source>
        <dbReference type="EMBL" id="EKC39695.1"/>
    </source>
</evidence>
<dbReference type="EMBL" id="JH818749">
    <property type="protein sequence ID" value="EKC39695.1"/>
    <property type="molecule type" value="Genomic_DNA"/>
</dbReference>
<dbReference type="HOGENOM" id="CLU_1490425_0_0_1"/>
<name>K1REA6_MAGGI</name>
<dbReference type="AlphaFoldDB" id="K1REA6"/>
<protein>
    <submittedName>
        <fullName evidence="1">Uncharacterized protein</fullName>
    </submittedName>
</protein>